<evidence type="ECO:0000256" key="6">
    <source>
        <dbReference type="ARBA" id="ARBA00023242"/>
    </source>
</evidence>
<evidence type="ECO:0000313" key="10">
    <source>
        <dbReference type="EMBL" id="KAK7067188.1"/>
    </source>
</evidence>
<keyword evidence="5" id="KW-0862">Zinc</keyword>
<feature type="region of interest" description="Disordered" evidence="8">
    <location>
        <begin position="86"/>
        <end position="181"/>
    </location>
</feature>
<dbReference type="GO" id="GO:0008270">
    <property type="term" value="F:zinc ion binding"/>
    <property type="evidence" value="ECO:0007669"/>
    <property type="project" value="UniProtKB-KW"/>
</dbReference>
<keyword evidence="2" id="KW-0479">Metal-binding</keyword>
<dbReference type="InterPro" id="IPR050331">
    <property type="entry name" value="Zinc_finger"/>
</dbReference>
<dbReference type="Pfam" id="PF00096">
    <property type="entry name" value="zf-C2H2"/>
    <property type="match status" value="2"/>
</dbReference>
<evidence type="ECO:0000313" key="11">
    <source>
        <dbReference type="Proteomes" id="UP001381693"/>
    </source>
</evidence>
<reference evidence="10 11" key="1">
    <citation type="submission" date="2023-11" db="EMBL/GenBank/DDBJ databases">
        <title>Halocaridina rubra genome assembly.</title>
        <authorList>
            <person name="Smith C."/>
        </authorList>
    </citation>
    <scope>NUCLEOTIDE SEQUENCE [LARGE SCALE GENOMIC DNA]</scope>
    <source>
        <strain evidence="10">EP-1</strain>
        <tissue evidence="10">Whole</tissue>
    </source>
</reference>
<dbReference type="InterPro" id="IPR013087">
    <property type="entry name" value="Znf_C2H2_type"/>
</dbReference>
<dbReference type="SMART" id="SM00355">
    <property type="entry name" value="ZnF_C2H2"/>
    <property type="match status" value="2"/>
</dbReference>
<dbReference type="PROSITE" id="PS50157">
    <property type="entry name" value="ZINC_FINGER_C2H2_2"/>
    <property type="match status" value="1"/>
</dbReference>
<dbReference type="PANTHER" id="PTHR16515">
    <property type="entry name" value="PR DOMAIN ZINC FINGER PROTEIN"/>
    <property type="match status" value="1"/>
</dbReference>
<dbReference type="AlphaFoldDB" id="A0AAN8WRV0"/>
<feature type="region of interest" description="Disordered" evidence="8">
    <location>
        <begin position="45"/>
        <end position="67"/>
    </location>
</feature>
<evidence type="ECO:0000256" key="8">
    <source>
        <dbReference type="SAM" id="MobiDB-lite"/>
    </source>
</evidence>
<evidence type="ECO:0000256" key="5">
    <source>
        <dbReference type="ARBA" id="ARBA00022833"/>
    </source>
</evidence>
<evidence type="ECO:0000256" key="2">
    <source>
        <dbReference type="ARBA" id="ARBA00022723"/>
    </source>
</evidence>
<name>A0AAN8WRV0_HALRR</name>
<dbReference type="EMBL" id="JAXCGZ010018903">
    <property type="protein sequence ID" value="KAK7067188.1"/>
    <property type="molecule type" value="Genomic_DNA"/>
</dbReference>
<dbReference type="GO" id="GO:0010468">
    <property type="term" value="P:regulation of gene expression"/>
    <property type="evidence" value="ECO:0007669"/>
    <property type="project" value="TreeGrafter"/>
</dbReference>
<keyword evidence="3" id="KW-0677">Repeat</keyword>
<evidence type="ECO:0000256" key="7">
    <source>
        <dbReference type="PROSITE-ProRule" id="PRU00042"/>
    </source>
</evidence>
<feature type="compositionally biased region" description="Low complexity" evidence="8">
    <location>
        <begin position="117"/>
        <end position="136"/>
    </location>
</feature>
<feature type="region of interest" description="Disordered" evidence="8">
    <location>
        <begin position="265"/>
        <end position="312"/>
    </location>
</feature>
<keyword evidence="4 7" id="KW-0863">Zinc-finger</keyword>
<evidence type="ECO:0000259" key="9">
    <source>
        <dbReference type="PROSITE" id="PS50157"/>
    </source>
</evidence>
<dbReference type="GO" id="GO:0005634">
    <property type="term" value="C:nucleus"/>
    <property type="evidence" value="ECO:0007669"/>
    <property type="project" value="UniProtKB-SubCell"/>
</dbReference>
<sequence>MLTIGHREPVPVKAFGNLPTGPVVTKLLLLSGTFARLVADHLGTVGSVPKPHGQGRSPVNARTPGNLKSPAQEIYAAAVAIATTAASHMRSPPSPGGNTRSKGHSPSFCVKLPSHQSTTRSPGTSTSTLSGRSPSLDGQSPSLTPSPLAALIPIVTPKSSPSPTASLVGTQQQHPSSSLRVTPVSSLVAPLKCDICNKTFTSRSNLNKHKRVQHSGEEYVCPICRRTFRNRYYIKEHVLLCSTATQKRAAAASATAVLGGTVKHESMTAGSGGEGEGDDEDFHESKVLIEDHDCAEEDQPTNLVLRRTTSPT</sequence>
<dbReference type="PANTHER" id="PTHR16515:SF49">
    <property type="entry name" value="GASTRULA ZINC FINGER PROTEIN XLCGF49.1-LIKE-RELATED"/>
    <property type="match status" value="1"/>
</dbReference>
<dbReference type="InterPro" id="IPR036236">
    <property type="entry name" value="Znf_C2H2_sf"/>
</dbReference>
<keyword evidence="11" id="KW-1185">Reference proteome</keyword>
<dbReference type="Gene3D" id="3.30.160.60">
    <property type="entry name" value="Classic Zinc Finger"/>
    <property type="match status" value="1"/>
</dbReference>
<organism evidence="10 11">
    <name type="scientific">Halocaridina rubra</name>
    <name type="common">Hawaiian red shrimp</name>
    <dbReference type="NCBI Taxonomy" id="373956"/>
    <lineage>
        <taxon>Eukaryota</taxon>
        <taxon>Metazoa</taxon>
        <taxon>Ecdysozoa</taxon>
        <taxon>Arthropoda</taxon>
        <taxon>Crustacea</taxon>
        <taxon>Multicrustacea</taxon>
        <taxon>Malacostraca</taxon>
        <taxon>Eumalacostraca</taxon>
        <taxon>Eucarida</taxon>
        <taxon>Decapoda</taxon>
        <taxon>Pleocyemata</taxon>
        <taxon>Caridea</taxon>
        <taxon>Atyoidea</taxon>
        <taxon>Atyidae</taxon>
        <taxon>Halocaridina</taxon>
    </lineage>
</organism>
<dbReference type="SUPFAM" id="SSF57667">
    <property type="entry name" value="beta-beta-alpha zinc fingers"/>
    <property type="match status" value="1"/>
</dbReference>
<evidence type="ECO:0000256" key="4">
    <source>
        <dbReference type="ARBA" id="ARBA00022771"/>
    </source>
</evidence>
<feature type="compositionally biased region" description="Polar residues" evidence="8">
    <location>
        <begin position="157"/>
        <end position="181"/>
    </location>
</feature>
<dbReference type="PROSITE" id="PS00028">
    <property type="entry name" value="ZINC_FINGER_C2H2_1"/>
    <property type="match status" value="1"/>
</dbReference>
<feature type="domain" description="C2H2-type" evidence="9">
    <location>
        <begin position="191"/>
        <end position="219"/>
    </location>
</feature>
<protein>
    <recommendedName>
        <fullName evidence="9">C2H2-type domain-containing protein</fullName>
    </recommendedName>
</protein>
<gene>
    <name evidence="10" type="ORF">SK128_024517</name>
</gene>
<evidence type="ECO:0000256" key="1">
    <source>
        <dbReference type="ARBA" id="ARBA00004123"/>
    </source>
</evidence>
<comment type="caution">
    <text evidence="10">The sequence shown here is derived from an EMBL/GenBank/DDBJ whole genome shotgun (WGS) entry which is preliminary data.</text>
</comment>
<proteinExistence type="predicted"/>
<feature type="compositionally biased region" description="Basic and acidic residues" evidence="8">
    <location>
        <begin position="283"/>
        <end position="292"/>
    </location>
</feature>
<comment type="subcellular location">
    <subcellularLocation>
        <location evidence="1">Nucleus</location>
    </subcellularLocation>
</comment>
<keyword evidence="6" id="KW-0539">Nucleus</keyword>
<dbReference type="Proteomes" id="UP001381693">
    <property type="component" value="Unassembled WGS sequence"/>
</dbReference>
<accession>A0AAN8WRV0</accession>
<evidence type="ECO:0000256" key="3">
    <source>
        <dbReference type="ARBA" id="ARBA00022737"/>
    </source>
</evidence>